<sequence length="509" mass="56294">MAIFPRMPCPSTSTSTSNNNAAAPQPSPSSTSATLDDEWDDEEARQLFSNLNIGDRMPEPQVQPSLAPGPNPSQPLSGSFLQVPPIVPSPNFPSSPAFPSLPNLPSPSTFSENGTFISSTSPGSQTAAPRGTFEEYFGPNPMAFTYNANSREDINSFNVTNIVTENSHNNNSVVTYSSSSQDGDELSHIHSTAESGHWDPLPPREPLPRAAHLGVNVNLDASFSHPFSSQQHHASVHTSLQASMEAHRRLLQQQHQQTMQNAAEARRRANEAAALAHQHAEMARAHAMHIAEQLRTDTAEVRRQADMARAEVHRQRDMARAHAEEVRFQEDMARAQAASLRQAGVEQRLADAERRRAEAEVRRQEAVVRGQEAEVRRQEAAVRRQEAEQRRQAIERPLGASFAAHSREDITVGYEPSTCPGYVHNEVSDGSQHGALQWISRCEHEACRMRDRNLELQAGGSSPPSQRVCMGYVLQEVRDEQGNPKWVSQLCGHEQCRILYNNSRPSSNI</sequence>
<dbReference type="STRING" id="686832.A0A0C2YBZ1"/>
<feature type="coiled-coil region" evidence="1">
    <location>
        <begin position="335"/>
        <end position="390"/>
    </location>
</feature>
<evidence type="ECO:0000313" key="3">
    <source>
        <dbReference type="EMBL" id="KIM38517.1"/>
    </source>
</evidence>
<dbReference type="AlphaFoldDB" id="A0A0C2YBZ1"/>
<gene>
    <name evidence="3" type="ORF">M413DRAFT_447747</name>
</gene>
<dbReference type="EMBL" id="KN831790">
    <property type="protein sequence ID" value="KIM38517.1"/>
    <property type="molecule type" value="Genomic_DNA"/>
</dbReference>
<reference evidence="3 4" key="1">
    <citation type="submission" date="2014-04" db="EMBL/GenBank/DDBJ databases">
        <authorList>
            <consortium name="DOE Joint Genome Institute"/>
            <person name="Kuo A."/>
            <person name="Gay G."/>
            <person name="Dore J."/>
            <person name="Kohler A."/>
            <person name="Nagy L.G."/>
            <person name="Floudas D."/>
            <person name="Copeland A."/>
            <person name="Barry K.W."/>
            <person name="Cichocki N."/>
            <person name="Veneault-Fourrey C."/>
            <person name="LaButti K."/>
            <person name="Lindquist E.A."/>
            <person name="Lipzen A."/>
            <person name="Lundell T."/>
            <person name="Morin E."/>
            <person name="Murat C."/>
            <person name="Sun H."/>
            <person name="Tunlid A."/>
            <person name="Henrissat B."/>
            <person name="Grigoriev I.V."/>
            <person name="Hibbett D.S."/>
            <person name="Martin F."/>
            <person name="Nordberg H.P."/>
            <person name="Cantor M.N."/>
            <person name="Hua S.X."/>
        </authorList>
    </citation>
    <scope>NUCLEOTIDE SEQUENCE [LARGE SCALE GENOMIC DNA]</scope>
    <source>
        <strain evidence="4">h7</strain>
    </source>
</reference>
<feature type="coiled-coil region" evidence="1">
    <location>
        <begin position="248"/>
        <end position="311"/>
    </location>
</feature>
<feature type="compositionally biased region" description="Low complexity" evidence="2">
    <location>
        <begin position="94"/>
        <end position="108"/>
    </location>
</feature>
<accession>A0A0C2YBZ1</accession>
<feature type="compositionally biased region" description="Low complexity" evidence="2">
    <location>
        <begin position="10"/>
        <end position="34"/>
    </location>
</feature>
<dbReference type="Proteomes" id="UP000053424">
    <property type="component" value="Unassembled WGS sequence"/>
</dbReference>
<evidence type="ECO:0000313" key="4">
    <source>
        <dbReference type="Proteomes" id="UP000053424"/>
    </source>
</evidence>
<protein>
    <submittedName>
        <fullName evidence="3">Uncharacterized protein</fullName>
    </submittedName>
</protein>
<dbReference type="HOGENOM" id="CLU_535330_0_0_1"/>
<reference evidence="4" key="2">
    <citation type="submission" date="2015-01" db="EMBL/GenBank/DDBJ databases">
        <title>Evolutionary Origins and Diversification of the Mycorrhizal Mutualists.</title>
        <authorList>
            <consortium name="DOE Joint Genome Institute"/>
            <consortium name="Mycorrhizal Genomics Consortium"/>
            <person name="Kohler A."/>
            <person name="Kuo A."/>
            <person name="Nagy L.G."/>
            <person name="Floudas D."/>
            <person name="Copeland A."/>
            <person name="Barry K.W."/>
            <person name="Cichocki N."/>
            <person name="Veneault-Fourrey C."/>
            <person name="LaButti K."/>
            <person name="Lindquist E.A."/>
            <person name="Lipzen A."/>
            <person name="Lundell T."/>
            <person name="Morin E."/>
            <person name="Murat C."/>
            <person name="Riley R."/>
            <person name="Ohm R."/>
            <person name="Sun H."/>
            <person name="Tunlid A."/>
            <person name="Henrissat B."/>
            <person name="Grigoriev I.V."/>
            <person name="Hibbett D.S."/>
            <person name="Martin F."/>
        </authorList>
    </citation>
    <scope>NUCLEOTIDE SEQUENCE [LARGE SCALE GENOMIC DNA]</scope>
    <source>
        <strain evidence="4">h7</strain>
    </source>
</reference>
<name>A0A0C2YBZ1_HEBCY</name>
<proteinExistence type="predicted"/>
<evidence type="ECO:0000256" key="1">
    <source>
        <dbReference type="SAM" id="Coils"/>
    </source>
</evidence>
<keyword evidence="1" id="KW-0175">Coiled coil</keyword>
<keyword evidence="4" id="KW-1185">Reference proteome</keyword>
<organism evidence="3 4">
    <name type="scientific">Hebeloma cylindrosporum</name>
    <dbReference type="NCBI Taxonomy" id="76867"/>
    <lineage>
        <taxon>Eukaryota</taxon>
        <taxon>Fungi</taxon>
        <taxon>Dikarya</taxon>
        <taxon>Basidiomycota</taxon>
        <taxon>Agaricomycotina</taxon>
        <taxon>Agaricomycetes</taxon>
        <taxon>Agaricomycetidae</taxon>
        <taxon>Agaricales</taxon>
        <taxon>Agaricineae</taxon>
        <taxon>Hymenogastraceae</taxon>
        <taxon>Hebeloma</taxon>
    </lineage>
</organism>
<evidence type="ECO:0000256" key="2">
    <source>
        <dbReference type="SAM" id="MobiDB-lite"/>
    </source>
</evidence>
<feature type="compositionally biased region" description="Polar residues" evidence="2">
    <location>
        <begin position="109"/>
        <end position="127"/>
    </location>
</feature>
<feature type="region of interest" description="Disordered" evidence="2">
    <location>
        <begin position="1"/>
        <end position="131"/>
    </location>
</feature>